<sequence length="455" mass="48578">MTTPLITASRLLRPLALAATLTAALTACGGGGSSNTPLNTLDGSVPLILGHRGLPGLYPEETLPAYEGAVDAGADSLEEDLHLTKDCQLVARHNPWLSDNTNIADIAALIPAVAARKRTTPGVMVNVTYDLAKFGGPAQYLSDRIDANDPKSVLKALVVDGEDHTNDWSITDFTVAELKAWLGGTTYDARDQRPSNLNGQYPILTMQEIIDLAKAKSQLTGRTISVYPEAKNPYWNNAQAIANGCDTAGTGHPFEDAIVQLIKANNLNTKAAPIFVQSFDPASLKYMRSIGLATKVVQLIDADDVDYKTGNMVYSGANDIYTFVDGRPYSWTVNGDGRYFDSLLTPAGLADVKTYADGIGPWKPQVMKLSGSADGSAKGVNSAVPTSLIADAHKAGLFVHVYTFRNEAKYLVGIWNGDPAAELTAYLRAGVDGVFTDFANTAEVTLKQYLASTGR</sequence>
<feature type="signal peptide" evidence="7">
    <location>
        <begin position="1"/>
        <end position="18"/>
    </location>
</feature>
<reference evidence="9 10" key="1">
    <citation type="submission" date="2018-08" db="EMBL/GenBank/DDBJ databases">
        <authorList>
            <person name="Khan S.A."/>
            <person name="Jeon C.O."/>
            <person name="Chun B.H."/>
            <person name="Jeong S.E."/>
        </authorList>
    </citation>
    <scope>NUCLEOTIDE SEQUENCE [LARGE SCALE GENOMIC DNA]</scope>
    <source>
        <strain evidence="9 10">S-16</strain>
    </source>
</reference>
<evidence type="ECO:0000256" key="3">
    <source>
        <dbReference type="ARBA" id="ARBA00022729"/>
    </source>
</evidence>
<dbReference type="GO" id="GO:0006629">
    <property type="term" value="P:lipid metabolic process"/>
    <property type="evidence" value="ECO:0007669"/>
    <property type="project" value="InterPro"/>
</dbReference>
<keyword evidence="5" id="KW-0378">Hydrolase</keyword>
<evidence type="ECO:0000256" key="4">
    <source>
        <dbReference type="ARBA" id="ARBA00022798"/>
    </source>
</evidence>
<dbReference type="RefSeq" id="WP_124540650.1">
    <property type="nucleotide sequence ID" value="NZ_QUSW01000003.1"/>
</dbReference>
<dbReference type="GO" id="GO:0008889">
    <property type="term" value="F:glycerophosphodiester phosphodiesterase activity"/>
    <property type="evidence" value="ECO:0007669"/>
    <property type="project" value="UniProtKB-EC"/>
</dbReference>
<evidence type="ECO:0000256" key="5">
    <source>
        <dbReference type="ARBA" id="ARBA00022801"/>
    </source>
</evidence>
<name>A0A3N7HPT7_9BURK</name>
<dbReference type="Pfam" id="PF03009">
    <property type="entry name" value="GDPD"/>
    <property type="match status" value="1"/>
</dbReference>
<dbReference type="Proteomes" id="UP000267464">
    <property type="component" value="Unassembled WGS sequence"/>
</dbReference>
<dbReference type="EMBL" id="QUSW01000003">
    <property type="protein sequence ID" value="RQP24190.1"/>
    <property type="molecule type" value="Genomic_DNA"/>
</dbReference>
<accession>A0A3N7HPT7</accession>
<dbReference type="PROSITE" id="PS51704">
    <property type="entry name" value="GP_PDE"/>
    <property type="match status" value="1"/>
</dbReference>
<evidence type="ECO:0000259" key="8">
    <source>
        <dbReference type="PROSITE" id="PS51704"/>
    </source>
</evidence>
<evidence type="ECO:0000256" key="2">
    <source>
        <dbReference type="ARBA" id="ARBA00012247"/>
    </source>
</evidence>
<dbReference type="InterPro" id="IPR017946">
    <property type="entry name" value="PLC-like_Pdiesterase_TIM-brl"/>
</dbReference>
<feature type="domain" description="GP-PDE" evidence="8">
    <location>
        <begin position="46"/>
        <end position="446"/>
    </location>
</feature>
<evidence type="ECO:0000256" key="7">
    <source>
        <dbReference type="SAM" id="SignalP"/>
    </source>
</evidence>
<comment type="caution">
    <text evidence="9">The sequence shown here is derived from an EMBL/GenBank/DDBJ whole genome shotgun (WGS) entry which is preliminary data.</text>
</comment>
<feature type="chain" id="PRO_5018147840" description="glycerophosphodiester phosphodiesterase" evidence="7">
    <location>
        <begin position="19"/>
        <end position="455"/>
    </location>
</feature>
<protein>
    <recommendedName>
        <fullName evidence="2">glycerophosphodiester phosphodiesterase</fullName>
        <ecNumber evidence="2">3.1.4.46</ecNumber>
    </recommendedName>
</protein>
<dbReference type="OrthoDB" id="9795622at2"/>
<keyword evidence="4" id="KW-0319">Glycerol metabolism</keyword>
<keyword evidence="10" id="KW-1185">Reference proteome</keyword>
<dbReference type="GO" id="GO:0006071">
    <property type="term" value="P:glycerol metabolic process"/>
    <property type="evidence" value="ECO:0007669"/>
    <property type="project" value="UniProtKB-KW"/>
</dbReference>
<reference evidence="9 10" key="2">
    <citation type="submission" date="2018-12" db="EMBL/GenBank/DDBJ databases">
        <title>Rhizobacter gummiphilus sp. nov., a rubber-degrading bacterium isolated from the soil of a botanical garden in Japan.</title>
        <authorList>
            <person name="Shunsuke S.S."/>
        </authorList>
    </citation>
    <scope>NUCLEOTIDE SEQUENCE [LARGE SCALE GENOMIC DNA]</scope>
    <source>
        <strain evidence="9 10">S-16</strain>
    </source>
</reference>
<evidence type="ECO:0000313" key="10">
    <source>
        <dbReference type="Proteomes" id="UP000267464"/>
    </source>
</evidence>
<dbReference type="EC" id="3.1.4.46" evidence="2"/>
<organism evidence="9 10">
    <name type="scientific">Piscinibacter terrae</name>
    <dbReference type="NCBI Taxonomy" id="2496871"/>
    <lineage>
        <taxon>Bacteria</taxon>
        <taxon>Pseudomonadati</taxon>
        <taxon>Pseudomonadota</taxon>
        <taxon>Betaproteobacteria</taxon>
        <taxon>Burkholderiales</taxon>
        <taxon>Sphaerotilaceae</taxon>
        <taxon>Piscinibacter</taxon>
    </lineage>
</organism>
<dbReference type="SUPFAM" id="SSF51695">
    <property type="entry name" value="PLC-like phosphodiesterases"/>
    <property type="match status" value="1"/>
</dbReference>
<comment type="catalytic activity">
    <reaction evidence="6">
        <text>a sn-glycero-3-phosphodiester + H2O = an alcohol + sn-glycerol 3-phosphate + H(+)</text>
        <dbReference type="Rhea" id="RHEA:12969"/>
        <dbReference type="ChEBI" id="CHEBI:15377"/>
        <dbReference type="ChEBI" id="CHEBI:15378"/>
        <dbReference type="ChEBI" id="CHEBI:30879"/>
        <dbReference type="ChEBI" id="CHEBI:57597"/>
        <dbReference type="ChEBI" id="CHEBI:83408"/>
        <dbReference type="EC" id="3.1.4.46"/>
    </reaction>
</comment>
<evidence type="ECO:0000256" key="1">
    <source>
        <dbReference type="ARBA" id="ARBA00007277"/>
    </source>
</evidence>
<keyword evidence="3 7" id="KW-0732">Signal</keyword>
<dbReference type="PANTHER" id="PTHR43620">
    <property type="entry name" value="GLYCEROPHOSPHORYL DIESTER PHOSPHODIESTERASE"/>
    <property type="match status" value="1"/>
</dbReference>
<dbReference type="AlphaFoldDB" id="A0A3N7HPT7"/>
<dbReference type="Gene3D" id="3.20.20.190">
    <property type="entry name" value="Phosphatidylinositol (PI) phosphodiesterase"/>
    <property type="match status" value="1"/>
</dbReference>
<proteinExistence type="inferred from homology"/>
<gene>
    <name evidence="9" type="ORF">DZC73_12795</name>
</gene>
<dbReference type="PANTHER" id="PTHR43620:SF7">
    <property type="entry name" value="GLYCEROPHOSPHODIESTER PHOSPHODIESTERASE GDPD5-RELATED"/>
    <property type="match status" value="1"/>
</dbReference>
<comment type="similarity">
    <text evidence="1">Belongs to the glycerophosphoryl diester phosphodiesterase family.</text>
</comment>
<dbReference type="InterPro" id="IPR030395">
    <property type="entry name" value="GP_PDE_dom"/>
</dbReference>
<evidence type="ECO:0000256" key="6">
    <source>
        <dbReference type="ARBA" id="ARBA00047512"/>
    </source>
</evidence>
<evidence type="ECO:0000313" key="9">
    <source>
        <dbReference type="EMBL" id="RQP24190.1"/>
    </source>
</evidence>